<evidence type="ECO:0000256" key="1">
    <source>
        <dbReference type="ARBA" id="ARBA00022490"/>
    </source>
</evidence>
<comment type="caution">
    <text evidence="5">The sequence shown here is derived from an EMBL/GenBank/DDBJ whole genome shotgun (WGS) entry which is preliminary data.</text>
</comment>
<evidence type="ECO:0000256" key="4">
    <source>
        <dbReference type="SAM" id="MobiDB-lite"/>
    </source>
</evidence>
<proteinExistence type="inferred from homology"/>
<reference evidence="5 6" key="1">
    <citation type="submission" date="2013-11" db="EMBL/GenBank/DDBJ databases">
        <title>Single cell genomics of uncultured Tannerella BU063 (oral taxon 286).</title>
        <authorList>
            <person name="Beall C.J."/>
            <person name="Campbell A.G."/>
            <person name="Griffen A.L."/>
            <person name="Podar M."/>
            <person name="Leys E.J."/>
        </authorList>
    </citation>
    <scope>NUCLEOTIDE SEQUENCE [LARGE SCALE GENOMIC DNA]</scope>
    <source>
        <strain evidence="5">Cell 5</strain>
    </source>
</reference>
<evidence type="ECO:0000256" key="2">
    <source>
        <dbReference type="ARBA" id="ARBA00022884"/>
    </source>
</evidence>
<evidence type="ECO:0000313" key="6">
    <source>
        <dbReference type="Proteomes" id="UP000018872"/>
    </source>
</evidence>
<dbReference type="HAMAP" id="MF_00023">
    <property type="entry name" value="SmpB"/>
    <property type="match status" value="1"/>
</dbReference>
<gene>
    <name evidence="3" type="primary">smpB</name>
    <name evidence="5" type="ORF">T229_08930</name>
</gene>
<dbReference type="GO" id="GO:0005829">
    <property type="term" value="C:cytosol"/>
    <property type="evidence" value="ECO:0007669"/>
    <property type="project" value="TreeGrafter"/>
</dbReference>
<dbReference type="InterPro" id="IPR000037">
    <property type="entry name" value="SsrA-bd_prot"/>
</dbReference>
<accession>W2CD81</accession>
<dbReference type="InterPro" id="IPR023620">
    <property type="entry name" value="SmpB"/>
</dbReference>
<comment type="subcellular location">
    <subcellularLocation>
        <location evidence="3">Cytoplasm</location>
    </subcellularLocation>
    <text evidence="3">The tmRNA-SmpB complex associates with stalled 70S ribosomes.</text>
</comment>
<comment type="function">
    <text evidence="3">Required for rescue of stalled ribosomes mediated by trans-translation. Binds to transfer-messenger RNA (tmRNA), required for stable association of tmRNA with ribosomes. tmRNA and SmpB together mimic tRNA shape, replacing the anticodon stem-loop with SmpB. tmRNA is encoded by the ssrA gene; the 2 termini fold to resemble tRNA(Ala) and it encodes a 'tag peptide', a short internal open reading frame. During trans-translation Ala-aminoacylated tmRNA acts like a tRNA, entering the A-site of stalled ribosomes, displacing the stalled mRNA. The ribosome then switches to translate the ORF on the tmRNA; the nascent peptide is terminated with the 'tag peptide' encoded by the tmRNA and targeted for degradation. The ribosome is freed to recommence translation, which seems to be the essential function of trans-translation.</text>
</comment>
<protein>
    <recommendedName>
        <fullName evidence="3">SsrA-binding protein</fullName>
    </recommendedName>
    <alternativeName>
        <fullName evidence="3">Small protein B</fullName>
    </alternativeName>
</protein>
<dbReference type="PROSITE" id="PS01317">
    <property type="entry name" value="SSRP"/>
    <property type="match status" value="1"/>
</dbReference>
<keyword evidence="2 3" id="KW-0694">RNA-binding</keyword>
<comment type="similarity">
    <text evidence="3">Belongs to the SmpB family.</text>
</comment>
<organism evidence="5 6">
    <name type="scientific">Tannerella sp. oral taxon BU063 isolate Cell 5</name>
    <dbReference type="NCBI Taxonomy" id="1410950"/>
    <lineage>
        <taxon>Bacteria</taxon>
        <taxon>Pseudomonadati</taxon>
        <taxon>Bacteroidota</taxon>
        <taxon>Bacteroidia</taxon>
        <taxon>Bacteroidales</taxon>
        <taxon>Tannerellaceae</taxon>
        <taxon>Tannerella</taxon>
    </lineage>
</organism>
<keyword evidence="1 3" id="KW-0963">Cytoplasm</keyword>
<dbReference type="PATRIC" id="fig|1410950.3.peg.1257"/>
<evidence type="ECO:0000256" key="3">
    <source>
        <dbReference type="HAMAP-Rule" id="MF_00023"/>
    </source>
</evidence>
<keyword evidence="5" id="KW-0238">DNA-binding</keyword>
<dbReference type="GO" id="GO:0003677">
    <property type="term" value="F:DNA binding"/>
    <property type="evidence" value="ECO:0007669"/>
    <property type="project" value="UniProtKB-KW"/>
</dbReference>
<dbReference type="SUPFAM" id="SSF74982">
    <property type="entry name" value="Small protein B (SmpB)"/>
    <property type="match status" value="1"/>
</dbReference>
<evidence type="ECO:0000313" key="5">
    <source>
        <dbReference type="EMBL" id="ETK04437.1"/>
    </source>
</evidence>
<feature type="region of interest" description="Disordered" evidence="4">
    <location>
        <begin position="149"/>
        <end position="169"/>
    </location>
</feature>
<name>W2CD81_9BACT</name>
<dbReference type="EMBL" id="AYYC01000657">
    <property type="protein sequence ID" value="ETK04437.1"/>
    <property type="molecule type" value="Genomic_DNA"/>
</dbReference>
<dbReference type="PANTHER" id="PTHR30308">
    <property type="entry name" value="TMRNA-BINDING COMPONENT OF TRANS-TRANSLATION TAGGING COMPLEX"/>
    <property type="match status" value="1"/>
</dbReference>
<dbReference type="AlphaFoldDB" id="W2CD81"/>
<dbReference type="InterPro" id="IPR020081">
    <property type="entry name" value="SsrA-bd_prot_CS"/>
</dbReference>
<dbReference type="PANTHER" id="PTHR30308:SF2">
    <property type="entry name" value="SSRA-BINDING PROTEIN"/>
    <property type="match status" value="1"/>
</dbReference>
<dbReference type="GO" id="GO:0070929">
    <property type="term" value="P:trans-translation"/>
    <property type="evidence" value="ECO:0007669"/>
    <property type="project" value="UniProtKB-UniRule"/>
</dbReference>
<sequence length="169" mass="19805">MTRANAIRPYSNSFIMAKEKPTNQITIKNKRASFDYELLETFTAGLVLTGTEIKSIRLGKASLVDTFAIVEHGEVWVKNMYVAEYFFGTYNNHAPRRDRKLLLNRKEIRRLQTAAKDRGFTLVPTRLFINERGLAKLVLAIARGKKEYDKRQSIRERDDRREMDRMFKK</sequence>
<dbReference type="GO" id="GO:0003723">
    <property type="term" value="F:RNA binding"/>
    <property type="evidence" value="ECO:0007669"/>
    <property type="project" value="UniProtKB-UniRule"/>
</dbReference>
<dbReference type="Gene3D" id="2.40.280.10">
    <property type="match status" value="1"/>
</dbReference>
<dbReference type="Proteomes" id="UP000018872">
    <property type="component" value="Unassembled WGS sequence"/>
</dbReference>
<dbReference type="GO" id="GO:0070930">
    <property type="term" value="P:trans-translation-dependent protein tagging"/>
    <property type="evidence" value="ECO:0007669"/>
    <property type="project" value="TreeGrafter"/>
</dbReference>
<dbReference type="Pfam" id="PF01668">
    <property type="entry name" value="SmpB"/>
    <property type="match status" value="1"/>
</dbReference>
<dbReference type="NCBIfam" id="NF003843">
    <property type="entry name" value="PRK05422.1"/>
    <property type="match status" value="1"/>
</dbReference>
<dbReference type="NCBIfam" id="TIGR00086">
    <property type="entry name" value="smpB"/>
    <property type="match status" value="1"/>
</dbReference>